<organism evidence="1 2">
    <name type="scientific">Prevotella heparinolytica</name>
    <dbReference type="NCBI Taxonomy" id="28113"/>
    <lineage>
        <taxon>Bacteria</taxon>
        <taxon>Pseudomonadati</taxon>
        <taxon>Bacteroidota</taxon>
        <taxon>Bacteroidia</taxon>
        <taxon>Bacteroidales</taxon>
        <taxon>Bacteroidaceae</taxon>
        <taxon>Bacteroides</taxon>
    </lineage>
</organism>
<reference evidence="1 2" key="1">
    <citation type="submission" date="2019-03" db="EMBL/GenBank/DDBJ databases">
        <title>Genomic Encyclopedia of Type Strains, Phase IV (KMG-IV): sequencing the most valuable type-strain genomes for metagenomic binning, comparative biology and taxonomic classification.</title>
        <authorList>
            <person name="Goeker M."/>
        </authorList>
    </citation>
    <scope>NUCLEOTIDE SEQUENCE [LARGE SCALE GENOMIC DNA]</scope>
    <source>
        <strain evidence="1 2">DSM 23917</strain>
    </source>
</reference>
<accession>A0A4R2LVB4</accession>
<dbReference type="AlphaFoldDB" id="A0A4R2LVB4"/>
<name>A0A4R2LVB4_9BACE</name>
<evidence type="ECO:0000313" key="1">
    <source>
        <dbReference type="EMBL" id="TCO94963.1"/>
    </source>
</evidence>
<protein>
    <submittedName>
        <fullName evidence="1">Uncharacterized protein</fullName>
    </submittedName>
</protein>
<dbReference type="EMBL" id="SLXB01000004">
    <property type="protein sequence ID" value="TCO94963.1"/>
    <property type="molecule type" value="Genomic_DNA"/>
</dbReference>
<gene>
    <name evidence="1" type="ORF">EV202_10460</name>
</gene>
<dbReference type="Proteomes" id="UP000295600">
    <property type="component" value="Unassembled WGS sequence"/>
</dbReference>
<evidence type="ECO:0000313" key="2">
    <source>
        <dbReference type="Proteomes" id="UP000295600"/>
    </source>
</evidence>
<sequence length="39" mass="4729">MLKNISIFYIYPISNKYYGINNKTERIFLHCIKYKVVLS</sequence>
<proteinExistence type="predicted"/>
<comment type="caution">
    <text evidence="1">The sequence shown here is derived from an EMBL/GenBank/DDBJ whole genome shotgun (WGS) entry which is preliminary data.</text>
</comment>